<dbReference type="RefSeq" id="WP_129602140.1">
    <property type="nucleotide sequence ID" value="NZ_SBLB01000003.1"/>
</dbReference>
<reference evidence="4 5" key="1">
    <citation type="submission" date="2019-01" db="EMBL/GenBank/DDBJ databases">
        <title>Spirosoma flava sp. nov., a propanil-degrading bacterium isolated from herbicide-contaminated soil.</title>
        <authorList>
            <person name="Zhang L."/>
            <person name="Jiang J.-D."/>
        </authorList>
    </citation>
    <scope>NUCLEOTIDE SEQUENCE [LARGE SCALE GENOMIC DNA]</scope>
    <source>
        <strain evidence="4 5">TY50</strain>
    </source>
</reference>
<evidence type="ECO:0000313" key="5">
    <source>
        <dbReference type="Proteomes" id="UP000290407"/>
    </source>
</evidence>
<accession>A0A4Q2UJV6</accession>
<protein>
    <recommendedName>
        <fullName evidence="3">Peptidase S49 domain-containing protein</fullName>
    </recommendedName>
</protein>
<evidence type="ECO:0000259" key="3">
    <source>
        <dbReference type="Pfam" id="PF01343"/>
    </source>
</evidence>
<dbReference type="GO" id="GO:0006508">
    <property type="term" value="P:proteolysis"/>
    <property type="evidence" value="ECO:0007669"/>
    <property type="project" value="InterPro"/>
</dbReference>
<feature type="region of interest" description="Disordered" evidence="2">
    <location>
        <begin position="328"/>
        <end position="374"/>
    </location>
</feature>
<dbReference type="AlphaFoldDB" id="A0A4Q2UJV6"/>
<evidence type="ECO:0000313" key="4">
    <source>
        <dbReference type="EMBL" id="RYC69787.1"/>
    </source>
</evidence>
<proteinExistence type="inferred from homology"/>
<comment type="similarity">
    <text evidence="1">Belongs to the peptidase S49 family.</text>
</comment>
<feature type="compositionally biased region" description="Low complexity" evidence="2">
    <location>
        <begin position="344"/>
        <end position="357"/>
    </location>
</feature>
<dbReference type="Gene3D" id="3.90.226.10">
    <property type="entry name" value="2-enoyl-CoA Hydratase, Chain A, domain 1"/>
    <property type="match status" value="1"/>
</dbReference>
<name>A0A4Q2UJV6_9BACT</name>
<dbReference type="PANTHER" id="PTHR42987:SF7">
    <property type="entry name" value="SIGNAL PEPTIDE PEPTIDASE SPPA-RELATED"/>
    <property type="match status" value="1"/>
</dbReference>
<keyword evidence="5" id="KW-1185">Reference proteome</keyword>
<comment type="caution">
    <text evidence="4">The sequence shown here is derived from an EMBL/GenBank/DDBJ whole genome shotgun (WGS) entry which is preliminary data.</text>
</comment>
<dbReference type="Proteomes" id="UP000290407">
    <property type="component" value="Unassembled WGS sequence"/>
</dbReference>
<organism evidence="4 5">
    <name type="scientific">Spirosoma sordidisoli</name>
    <dbReference type="NCBI Taxonomy" id="2502893"/>
    <lineage>
        <taxon>Bacteria</taxon>
        <taxon>Pseudomonadati</taxon>
        <taxon>Bacteroidota</taxon>
        <taxon>Cytophagia</taxon>
        <taxon>Cytophagales</taxon>
        <taxon>Cytophagaceae</taxon>
        <taxon>Spirosoma</taxon>
    </lineage>
</organism>
<dbReference type="PANTHER" id="PTHR42987">
    <property type="entry name" value="PEPTIDASE S49"/>
    <property type="match status" value="1"/>
</dbReference>
<feature type="compositionally biased region" description="Polar residues" evidence="2">
    <location>
        <begin position="329"/>
        <end position="343"/>
    </location>
</feature>
<dbReference type="InterPro" id="IPR002142">
    <property type="entry name" value="Peptidase_S49"/>
</dbReference>
<dbReference type="EMBL" id="SBLB01000003">
    <property type="protein sequence ID" value="RYC69787.1"/>
    <property type="molecule type" value="Genomic_DNA"/>
</dbReference>
<evidence type="ECO:0000256" key="2">
    <source>
        <dbReference type="SAM" id="MobiDB-lite"/>
    </source>
</evidence>
<sequence length="501" mass="52982">MLVVFKQAVTGLVAAVGWLARQFRGMNRSFRTISALMRHTWMIDPGYANQHIGLVNAFLGGRMASLFDDEEDDKKPIGFALAPSSASSSASSYRRVETSLSNPDLPPGSVGVIDIRGPIMKEGFCGAYGTEDYTAELNALYDNQQFIGAVILVDSGGGQLSGTPTFYDAIRNPIKPTVVLVNDGIMASAAYWLACGADWILASQPTDQIGSIGVFCRLRDYSKALEQDGIRDISVYSRRSTDKNKAFRDALAGDTTALEDELDEAVDQFEAAIRAGRGDRLKPTPKTDEPFTGKLYSAQIALSLGLIDGFGTLQAAVDKVIELAAAQPTPDSTMPSASATHSQAPALADAAASAPDKTAGDSESALTPTNPTPTDPMFGFTKLPALAAVKGLAAADVTDAHISAINAELEANGFNIASVNLTQFTQAQDLQQRLQAAEDAGRTATAEITRLTSELDKFGSQPGHLGSKSPKETEITAGGSSTNPFFSETDAEVARLKGQRA</sequence>
<feature type="region of interest" description="Disordered" evidence="2">
    <location>
        <begin position="456"/>
        <end position="501"/>
    </location>
</feature>
<feature type="domain" description="Peptidase S49" evidence="3">
    <location>
        <begin position="174"/>
        <end position="325"/>
    </location>
</feature>
<gene>
    <name evidence="4" type="ORF">EQG79_14425</name>
</gene>
<dbReference type="Pfam" id="PF01343">
    <property type="entry name" value="Peptidase_S49"/>
    <property type="match status" value="1"/>
</dbReference>
<dbReference type="SUPFAM" id="SSF52096">
    <property type="entry name" value="ClpP/crotonase"/>
    <property type="match status" value="1"/>
</dbReference>
<dbReference type="InterPro" id="IPR029045">
    <property type="entry name" value="ClpP/crotonase-like_dom_sf"/>
</dbReference>
<evidence type="ECO:0000256" key="1">
    <source>
        <dbReference type="ARBA" id="ARBA00008683"/>
    </source>
</evidence>
<dbReference type="GO" id="GO:0008233">
    <property type="term" value="F:peptidase activity"/>
    <property type="evidence" value="ECO:0007669"/>
    <property type="project" value="InterPro"/>
</dbReference>